<comment type="catalytic activity">
    <reaction evidence="6">
        <text>Endohydrolysis of (1-&gt;4)-beta-D-xylosidic linkages in xylans.</text>
        <dbReference type="EC" id="3.2.1.8"/>
    </reaction>
</comment>
<evidence type="ECO:0000259" key="7">
    <source>
        <dbReference type="PROSITE" id="PS51760"/>
    </source>
</evidence>
<dbReference type="PROSITE" id="PS51760">
    <property type="entry name" value="GH10_2"/>
    <property type="match status" value="1"/>
</dbReference>
<dbReference type="InterPro" id="IPR001000">
    <property type="entry name" value="GH10_dom"/>
</dbReference>
<reference evidence="8 9" key="1">
    <citation type="submission" date="2018-04" db="EMBL/GenBank/DDBJ databases">
        <title>Genomic Encyclopedia of Archaeal and Bacterial Type Strains, Phase II (KMG-II): from individual species to whole genera.</title>
        <authorList>
            <person name="Goeker M."/>
        </authorList>
    </citation>
    <scope>NUCLEOTIDE SEQUENCE [LARGE SCALE GENOMIC DNA]</scope>
    <source>
        <strain evidence="8 9">DSM 26809</strain>
    </source>
</reference>
<feature type="active site" description="Nucleophile" evidence="5">
    <location>
        <position position="293"/>
    </location>
</feature>
<comment type="similarity">
    <text evidence="6">Belongs to the glycosyl hydrolase 10 (cellulase F) family.</text>
</comment>
<gene>
    <name evidence="8" type="ORF">C8P68_104140</name>
</gene>
<dbReference type="RefSeq" id="WP_369434719.1">
    <property type="nucleotide sequence ID" value="NZ_CP160205.1"/>
</dbReference>
<evidence type="ECO:0000256" key="3">
    <source>
        <dbReference type="ARBA" id="ARBA00023295"/>
    </source>
</evidence>
<dbReference type="EMBL" id="QAOQ01000004">
    <property type="protein sequence ID" value="PTQ96655.1"/>
    <property type="molecule type" value="Genomic_DNA"/>
</dbReference>
<evidence type="ECO:0000313" key="9">
    <source>
        <dbReference type="Proteomes" id="UP000244168"/>
    </source>
</evidence>
<feature type="domain" description="GH10" evidence="7">
    <location>
        <begin position="53"/>
        <end position="404"/>
    </location>
</feature>
<dbReference type="AlphaFoldDB" id="A0A2T5J9B2"/>
<keyword evidence="4 6" id="KW-0624">Polysaccharide degradation</keyword>
<keyword evidence="8" id="KW-0858">Xylan degradation</keyword>
<dbReference type="InterPro" id="IPR044846">
    <property type="entry name" value="GH10"/>
</dbReference>
<evidence type="ECO:0000256" key="5">
    <source>
        <dbReference type="PROSITE-ProRule" id="PRU10061"/>
    </source>
</evidence>
<dbReference type="InterPro" id="IPR017853">
    <property type="entry name" value="GH"/>
</dbReference>
<dbReference type="InterPro" id="IPR031158">
    <property type="entry name" value="GH10_AS"/>
</dbReference>
<dbReference type="GO" id="GO:0031176">
    <property type="term" value="F:endo-1,4-beta-xylanase activity"/>
    <property type="evidence" value="ECO:0007669"/>
    <property type="project" value="UniProtKB-EC"/>
</dbReference>
<dbReference type="Proteomes" id="UP000244168">
    <property type="component" value="Unassembled WGS sequence"/>
</dbReference>
<evidence type="ECO:0000313" key="8">
    <source>
        <dbReference type="EMBL" id="PTQ96655.1"/>
    </source>
</evidence>
<comment type="caution">
    <text evidence="8">The sequence shown here is derived from an EMBL/GenBank/DDBJ whole genome shotgun (WGS) entry which is preliminary data.</text>
</comment>
<dbReference type="SUPFAM" id="SSF51445">
    <property type="entry name" value="(Trans)glycosidases"/>
    <property type="match status" value="1"/>
</dbReference>
<dbReference type="SMART" id="SM00633">
    <property type="entry name" value="Glyco_10"/>
    <property type="match status" value="1"/>
</dbReference>
<keyword evidence="3 6" id="KW-0326">Glycosidase</keyword>
<keyword evidence="9" id="KW-1185">Reference proteome</keyword>
<dbReference type="EC" id="3.2.1.8" evidence="6"/>
<keyword evidence="2 6" id="KW-0119">Carbohydrate metabolism</keyword>
<name>A0A2T5J9B2_9SPHI</name>
<dbReference type="PRINTS" id="PR00134">
    <property type="entry name" value="GLHYDRLASE10"/>
</dbReference>
<dbReference type="PANTHER" id="PTHR31490:SF90">
    <property type="entry name" value="ENDO-1,4-BETA-XYLANASE A"/>
    <property type="match status" value="1"/>
</dbReference>
<dbReference type="Pfam" id="PF00331">
    <property type="entry name" value="Glyco_hydro_10"/>
    <property type="match status" value="1"/>
</dbReference>
<evidence type="ECO:0000256" key="2">
    <source>
        <dbReference type="ARBA" id="ARBA00023277"/>
    </source>
</evidence>
<organism evidence="8 9">
    <name type="scientific">Mucilaginibacter yixingensis</name>
    <dbReference type="NCBI Taxonomy" id="1295612"/>
    <lineage>
        <taxon>Bacteria</taxon>
        <taxon>Pseudomonadati</taxon>
        <taxon>Bacteroidota</taxon>
        <taxon>Sphingobacteriia</taxon>
        <taxon>Sphingobacteriales</taxon>
        <taxon>Sphingobacteriaceae</taxon>
        <taxon>Mucilaginibacter</taxon>
    </lineage>
</organism>
<dbReference type="PROSITE" id="PS00591">
    <property type="entry name" value="GH10_1"/>
    <property type="match status" value="1"/>
</dbReference>
<sequence>MITNDTYQTMIPKFISSIKAGTPLLVLATAVALCSFSLKSNKYLASHQVFKADTAGKGLKDYYKNYFPIGVAVNMAAISGPQAALIGREFNSVTPENDMKMGLIHPSEHQYNWTKADAIVEFAQLHHMKIRGHNLLWHNQAPAWMFRDSSGNLVTKQVLLQRLKDHITTVVKRYKGKIYAWDVVNEAVDDSADKYLRNSLWYQICGEDFIAKAFEYAHEADPDAQLFYNDYNSEIPSKRDRICRLLKSLIDAKVPIDGVGMQGHWSLISPTPARIREAIDKYAALGIRIQITELDITVRSKQPANGAGVAPLPVDSGYTPQLAQQQADRYQSVFKIFRDYKKVITGVTFWNVSDRYSWLDSRGGGLAGGAAAGGPAGKTIVKAYPLLFDVNLQRKQAYWAVTRF</sequence>
<dbReference type="Gene3D" id="3.20.20.80">
    <property type="entry name" value="Glycosidases"/>
    <property type="match status" value="1"/>
</dbReference>
<dbReference type="PANTHER" id="PTHR31490">
    <property type="entry name" value="GLYCOSYL HYDROLASE"/>
    <property type="match status" value="1"/>
</dbReference>
<evidence type="ECO:0000256" key="4">
    <source>
        <dbReference type="ARBA" id="ARBA00023326"/>
    </source>
</evidence>
<keyword evidence="1 6" id="KW-0378">Hydrolase</keyword>
<dbReference type="GO" id="GO:0045493">
    <property type="term" value="P:xylan catabolic process"/>
    <property type="evidence" value="ECO:0007669"/>
    <property type="project" value="UniProtKB-KW"/>
</dbReference>
<accession>A0A2T5J9B2</accession>
<evidence type="ECO:0000256" key="1">
    <source>
        <dbReference type="ARBA" id="ARBA00022801"/>
    </source>
</evidence>
<proteinExistence type="inferred from homology"/>
<evidence type="ECO:0000256" key="6">
    <source>
        <dbReference type="RuleBase" id="RU361174"/>
    </source>
</evidence>
<protein>
    <recommendedName>
        <fullName evidence="6">Beta-xylanase</fullName>
        <ecNumber evidence="6">3.2.1.8</ecNumber>
    </recommendedName>
</protein>